<evidence type="ECO:0000256" key="1">
    <source>
        <dbReference type="ARBA" id="ARBA00022723"/>
    </source>
</evidence>
<evidence type="ECO:0000313" key="6">
    <source>
        <dbReference type="EMBL" id="PJJ41330.1"/>
    </source>
</evidence>
<dbReference type="GO" id="GO:0016787">
    <property type="term" value="F:hydrolase activity"/>
    <property type="evidence" value="ECO:0007669"/>
    <property type="project" value="UniProtKB-KW"/>
</dbReference>
<keyword evidence="1" id="KW-0479">Metal-binding</keyword>
<dbReference type="InterPro" id="IPR004843">
    <property type="entry name" value="Calcineurin-like_PHP"/>
</dbReference>
<keyword evidence="2" id="KW-0378">Hydrolase</keyword>
<evidence type="ECO:0000256" key="4">
    <source>
        <dbReference type="ARBA" id="ARBA00025742"/>
    </source>
</evidence>
<keyword evidence="7" id="KW-1185">Reference proteome</keyword>
<dbReference type="InterPro" id="IPR029052">
    <property type="entry name" value="Metallo-depent_PP-like"/>
</dbReference>
<protein>
    <submittedName>
        <fullName evidence="6">Icc protein</fullName>
    </submittedName>
</protein>
<sequence length="249" mass="29095">MEKRVGYFRIGQITDIHLIVKNDQEDSLQSVESFKKTLEDAKKFNLDLLVFSGDLSEHSYREEYELFFRMIQGYDRPWCFITGNHDNSVELSKISPVPMVLKEGNYFYKKDVNGSTIFFLDSSMGIVSKQQLEWLEQEAAKEKKEVFLFVHHPPCHCGHLFMDSRYALKNLKEVGFVLDRISNLHAIFVGHYHSAMEVDRGNGQTVYLTPSTQMQLDPDSVDFHILSTVPGWRYIEYRNGKLFTELRYL</sequence>
<comment type="similarity">
    <text evidence="4">Belongs to the cyclic nucleotide phosphodiesterase class-III family.</text>
</comment>
<evidence type="ECO:0000313" key="7">
    <source>
        <dbReference type="Proteomes" id="UP000231134"/>
    </source>
</evidence>
<dbReference type="AlphaFoldDB" id="A0A2M9A6I7"/>
<name>A0A2M9A6I7_9BACT</name>
<dbReference type="EMBL" id="PGEX01000001">
    <property type="protein sequence ID" value="PJJ41330.1"/>
    <property type="molecule type" value="Genomic_DNA"/>
</dbReference>
<dbReference type="Pfam" id="PF00149">
    <property type="entry name" value="Metallophos"/>
    <property type="match status" value="1"/>
</dbReference>
<evidence type="ECO:0000256" key="3">
    <source>
        <dbReference type="ARBA" id="ARBA00023004"/>
    </source>
</evidence>
<accession>A0A2M9A6I7</accession>
<dbReference type="GO" id="GO:0046872">
    <property type="term" value="F:metal ion binding"/>
    <property type="evidence" value="ECO:0007669"/>
    <property type="project" value="UniProtKB-KW"/>
</dbReference>
<dbReference type="InterPro" id="IPR050884">
    <property type="entry name" value="CNP_phosphodiesterase-III"/>
</dbReference>
<dbReference type="RefSeq" id="WP_100425315.1">
    <property type="nucleotide sequence ID" value="NZ_PGEX01000001.1"/>
</dbReference>
<dbReference type="Gene3D" id="3.60.21.10">
    <property type="match status" value="1"/>
</dbReference>
<organism evidence="6 7">
    <name type="scientific">Hallerella succinigenes</name>
    <dbReference type="NCBI Taxonomy" id="1896222"/>
    <lineage>
        <taxon>Bacteria</taxon>
        <taxon>Pseudomonadati</taxon>
        <taxon>Fibrobacterota</taxon>
        <taxon>Fibrobacteria</taxon>
        <taxon>Fibrobacterales</taxon>
        <taxon>Fibrobacteraceae</taxon>
        <taxon>Hallerella</taxon>
    </lineage>
</organism>
<feature type="domain" description="Calcineurin-like phosphoesterase" evidence="5">
    <location>
        <begin position="8"/>
        <end position="194"/>
    </location>
</feature>
<evidence type="ECO:0000256" key="2">
    <source>
        <dbReference type="ARBA" id="ARBA00022801"/>
    </source>
</evidence>
<dbReference type="PANTHER" id="PTHR42988:SF2">
    <property type="entry name" value="CYCLIC NUCLEOTIDE PHOSPHODIESTERASE CBUA0032-RELATED"/>
    <property type="match status" value="1"/>
</dbReference>
<dbReference type="Proteomes" id="UP000231134">
    <property type="component" value="Unassembled WGS sequence"/>
</dbReference>
<gene>
    <name evidence="6" type="ORF">BGX16_1293</name>
</gene>
<dbReference type="SUPFAM" id="SSF56300">
    <property type="entry name" value="Metallo-dependent phosphatases"/>
    <property type="match status" value="1"/>
</dbReference>
<dbReference type="PANTHER" id="PTHR42988">
    <property type="entry name" value="PHOSPHOHYDROLASE"/>
    <property type="match status" value="1"/>
</dbReference>
<keyword evidence="3" id="KW-0408">Iron</keyword>
<reference evidence="6 7" key="1">
    <citation type="submission" date="2017-11" db="EMBL/GenBank/DDBJ databases">
        <title>Animal gut microbial communities from fecal samples from Wisconsin, USA.</title>
        <authorList>
            <person name="Neumann A."/>
        </authorList>
    </citation>
    <scope>NUCLEOTIDE SEQUENCE [LARGE SCALE GENOMIC DNA]</scope>
    <source>
        <strain evidence="6 7">UWS3</strain>
    </source>
</reference>
<evidence type="ECO:0000259" key="5">
    <source>
        <dbReference type="Pfam" id="PF00149"/>
    </source>
</evidence>
<comment type="caution">
    <text evidence="6">The sequence shown here is derived from an EMBL/GenBank/DDBJ whole genome shotgun (WGS) entry which is preliminary data.</text>
</comment>
<proteinExistence type="inferred from homology"/>
<dbReference type="OrthoDB" id="9811542at2"/>